<evidence type="ECO:0000313" key="3">
    <source>
        <dbReference type="Proteomes" id="UP001162131"/>
    </source>
</evidence>
<feature type="transmembrane region" description="Helical" evidence="1">
    <location>
        <begin position="55"/>
        <end position="78"/>
    </location>
</feature>
<protein>
    <submittedName>
        <fullName evidence="2">Uncharacterized protein</fullName>
    </submittedName>
</protein>
<evidence type="ECO:0000313" key="2">
    <source>
        <dbReference type="EMBL" id="CAG9313436.1"/>
    </source>
</evidence>
<keyword evidence="1" id="KW-0472">Membrane</keyword>
<reference evidence="2" key="1">
    <citation type="submission" date="2021-09" db="EMBL/GenBank/DDBJ databases">
        <authorList>
            <consortium name="AG Swart"/>
            <person name="Singh M."/>
            <person name="Singh A."/>
            <person name="Seah K."/>
            <person name="Emmerich C."/>
        </authorList>
    </citation>
    <scope>NUCLEOTIDE SEQUENCE</scope>
    <source>
        <strain evidence="2">ATCC30299</strain>
    </source>
</reference>
<dbReference type="Proteomes" id="UP001162131">
    <property type="component" value="Unassembled WGS sequence"/>
</dbReference>
<proteinExistence type="predicted"/>
<keyword evidence="1" id="KW-1133">Transmembrane helix</keyword>
<gene>
    <name evidence="2" type="ORF">BSTOLATCC_MIC8702</name>
</gene>
<keyword evidence="1" id="KW-0812">Transmembrane</keyword>
<keyword evidence="3" id="KW-1185">Reference proteome</keyword>
<dbReference type="EMBL" id="CAJZBQ010000010">
    <property type="protein sequence ID" value="CAG9313436.1"/>
    <property type="molecule type" value="Genomic_DNA"/>
</dbReference>
<accession>A0AAU9IJP1</accession>
<evidence type="ECO:0000256" key="1">
    <source>
        <dbReference type="SAM" id="Phobius"/>
    </source>
</evidence>
<dbReference type="AlphaFoldDB" id="A0AAU9IJP1"/>
<comment type="caution">
    <text evidence="2">The sequence shown here is derived from an EMBL/GenBank/DDBJ whole genome shotgun (WGS) entry which is preliminary data.</text>
</comment>
<organism evidence="2 3">
    <name type="scientific">Blepharisma stoltei</name>
    <dbReference type="NCBI Taxonomy" id="1481888"/>
    <lineage>
        <taxon>Eukaryota</taxon>
        <taxon>Sar</taxon>
        <taxon>Alveolata</taxon>
        <taxon>Ciliophora</taxon>
        <taxon>Postciliodesmatophora</taxon>
        <taxon>Heterotrichea</taxon>
        <taxon>Heterotrichida</taxon>
        <taxon>Blepharismidae</taxon>
        <taxon>Blepharisma</taxon>
    </lineage>
</organism>
<sequence length="82" mass="9633">MIQLFSKLIKIILMLIAKKHLFIQLIEYNNRTNLIIYDTENDSKEVRIVETPEPLIISLALLSFLMVIYFALVIAQILGFHW</sequence>
<name>A0AAU9IJP1_9CILI</name>